<proteinExistence type="inferred from homology"/>
<dbReference type="Pfam" id="PF00685">
    <property type="entry name" value="Sulfotransfer_1"/>
    <property type="match status" value="1"/>
</dbReference>
<protein>
    <recommendedName>
        <fullName evidence="1">Sulfotransferase</fullName>
        <ecNumber evidence="1">2.8.2.-</ecNumber>
    </recommendedName>
</protein>
<keyword evidence="1" id="KW-0808">Transferase</keyword>
<sequence length="400" mass="45572">MISKVSRPLHYLYKVVPAMRSSSPKICFSVLLTLSTLGFLYLSPSLFSSSSPISSSTVKKPVHILIVSSWRSGSSFLGSIFNNHPDVFYIFEPGFPIWMKLSGESSELLHYPTRDLLRSLLTCDVSPLHFYLPNGGNQLSEYRYFTESRAICTSTACQFSDESLSYDRSTCLKVCGGKPLETIEGVCRNYNHIAGKTVRIFDLKVLLPLLHDPKLDLRILHLVRDPRAVASSRRYFNLEVDDMIVQRGETLAQRRPSNPSPSILAIMAKICKSQVEIHKVGRDPKYFPPGRYMLIRHEDLAWDPLPNANKVYSFGDLSMTPQLEQWLYNVTHQDNSEKLDVFMSYERDAQKVTEKWRMTMDFNEALKIQTVCREAMGLFGYLPVTSTSDLTLEMHDVEDA</sequence>
<evidence type="ECO:0000256" key="1">
    <source>
        <dbReference type="RuleBase" id="RU361155"/>
    </source>
</evidence>
<dbReference type="EC" id="2.8.2.-" evidence="1"/>
<reference evidence="3" key="1">
    <citation type="submission" date="2025-08" db="UniProtKB">
        <authorList>
            <consortium name="Ensembl"/>
        </authorList>
    </citation>
    <scope>IDENTIFICATION</scope>
</reference>
<dbReference type="Gene3D" id="3.40.50.300">
    <property type="entry name" value="P-loop containing nucleotide triphosphate hydrolases"/>
    <property type="match status" value="1"/>
</dbReference>
<evidence type="ECO:0000313" key="3">
    <source>
        <dbReference type="Ensembl" id="ENSLLEP00000025799.1"/>
    </source>
</evidence>
<accession>A0A8C5PP62</accession>
<organism evidence="3 4">
    <name type="scientific">Leptobrachium leishanense</name>
    <name type="common">Leishan spiny toad</name>
    <dbReference type="NCBI Taxonomy" id="445787"/>
    <lineage>
        <taxon>Eukaryota</taxon>
        <taxon>Metazoa</taxon>
        <taxon>Chordata</taxon>
        <taxon>Craniata</taxon>
        <taxon>Vertebrata</taxon>
        <taxon>Euteleostomi</taxon>
        <taxon>Amphibia</taxon>
        <taxon>Batrachia</taxon>
        <taxon>Anura</taxon>
        <taxon>Pelobatoidea</taxon>
        <taxon>Megophryidae</taxon>
        <taxon>Leptobrachium</taxon>
    </lineage>
</organism>
<dbReference type="PANTHER" id="PTHR10704">
    <property type="entry name" value="CARBOHYDRATE SULFOTRANSFERASE"/>
    <property type="match status" value="1"/>
</dbReference>
<dbReference type="Proteomes" id="UP000694569">
    <property type="component" value="Unplaced"/>
</dbReference>
<evidence type="ECO:0000259" key="2">
    <source>
        <dbReference type="Pfam" id="PF00685"/>
    </source>
</evidence>
<dbReference type="InterPro" id="IPR000863">
    <property type="entry name" value="Sulfotransferase_dom"/>
</dbReference>
<keyword evidence="4" id="KW-1185">Reference proteome</keyword>
<dbReference type="InterPro" id="IPR027417">
    <property type="entry name" value="P-loop_NTPase"/>
</dbReference>
<feature type="domain" description="Sulfotransferase" evidence="2">
    <location>
        <begin position="63"/>
        <end position="380"/>
    </location>
</feature>
<comment type="similarity">
    <text evidence="1">Belongs to the sulfotransferase 1 family.</text>
</comment>
<dbReference type="GO" id="GO:0006044">
    <property type="term" value="P:N-acetylglucosamine metabolic process"/>
    <property type="evidence" value="ECO:0007669"/>
    <property type="project" value="TreeGrafter"/>
</dbReference>
<reference evidence="3" key="2">
    <citation type="submission" date="2025-09" db="UniProtKB">
        <authorList>
            <consortium name="Ensembl"/>
        </authorList>
    </citation>
    <scope>IDENTIFICATION</scope>
</reference>
<dbReference type="InterPro" id="IPR051135">
    <property type="entry name" value="Gal/GlcNAc/GalNAc_ST"/>
</dbReference>
<dbReference type="AlphaFoldDB" id="A0A8C5PP62"/>
<evidence type="ECO:0000313" key="4">
    <source>
        <dbReference type="Proteomes" id="UP000694569"/>
    </source>
</evidence>
<dbReference type="Ensembl" id="ENSLLET00000026785.1">
    <property type="protein sequence ID" value="ENSLLEP00000025799.1"/>
    <property type="gene ID" value="ENSLLEG00000016353.1"/>
</dbReference>
<dbReference type="GeneTree" id="ENSGT00940000162986"/>
<dbReference type="GO" id="GO:0001517">
    <property type="term" value="F:N-acetylglucosamine 6-O-sulfotransferase activity"/>
    <property type="evidence" value="ECO:0007669"/>
    <property type="project" value="TreeGrafter"/>
</dbReference>
<name>A0A8C5PP62_9ANUR</name>
<dbReference type="SUPFAM" id="SSF52540">
    <property type="entry name" value="P-loop containing nucleoside triphosphate hydrolases"/>
    <property type="match status" value="1"/>
</dbReference>
<dbReference type="PANTHER" id="PTHR10704:SF4">
    <property type="entry name" value="CARBOHYDRATE SULFOTRANSFERASE 6"/>
    <property type="match status" value="1"/>
</dbReference>
<dbReference type="OrthoDB" id="6138663at2759"/>
<dbReference type="GO" id="GO:0006790">
    <property type="term" value="P:sulfur compound metabolic process"/>
    <property type="evidence" value="ECO:0007669"/>
    <property type="project" value="TreeGrafter"/>
</dbReference>